<keyword evidence="4" id="KW-1185">Reference proteome</keyword>
<feature type="domain" description="PWWP" evidence="2">
    <location>
        <begin position="14"/>
        <end position="69"/>
    </location>
</feature>
<evidence type="ECO:0000259" key="2">
    <source>
        <dbReference type="PROSITE" id="PS50812"/>
    </source>
</evidence>
<proteinExistence type="predicted"/>
<dbReference type="PANTHER" id="PTHR33697:SF1">
    <property type="entry name" value="TUDOR_PWWP_MBT SUPERFAMILY PROTEIN"/>
    <property type="match status" value="1"/>
</dbReference>
<evidence type="ECO:0000313" key="4">
    <source>
        <dbReference type="Proteomes" id="UP000825729"/>
    </source>
</evidence>
<evidence type="ECO:0000313" key="3">
    <source>
        <dbReference type="EMBL" id="KAG9455570.1"/>
    </source>
</evidence>
<name>A0AAV7F338_ARIFI</name>
<comment type="caution">
    <text evidence="3">The sequence shown here is derived from an EMBL/GenBank/DDBJ whole genome shotgun (WGS) entry which is preliminary data.</text>
</comment>
<dbReference type="AlphaFoldDB" id="A0AAV7F338"/>
<sequence>MVTQTKHKVVDVSAGCLVWVRRRNGSWWPGRVMGLDELPERCSRSPRLGTPVKLLGRKDLNVDWYNFEKSSYVKAFRCRDFDGCIEKAKASASRCTKTSFKYGCRDDAILHALKIENVQGSDCSHQFCSREDIIGNINVESCSRSNFTQSAISLETMNTVNVSKEDGFMKKKRRKTPNDSEDDGTEGTKRMRDLDDIGLRMVPVQNSGEHSEAVFSDSNSLGGSDICDNLSGCSPVNSSKGFLVYLRRRHSNIGHHVNDSLKRKSDRQTISKVLEGTSTVDCSSVGDGDITDVKVSGIKSLESVKTNIISNNSDSTGTSYQKKIASSNYYEDSDARGHKYCASNLYQDCTKGGIERDTSKVQLRWKRNSALLGKDINMEERTIKSKVYLMNGNDSFHGSIMSEGWGQVSNGSVNWKKRTAGRHPISGNEDSLHSAGILSSQHSHCMHYSPDTGYLFDVHLEVQATYKGNYVPLVSITSKLNGNSIVGHPVTVAILEDGFCDNLITSMDLFHGTSGSELSGLLKAKSLIDVRVRKWNLPQKMMESEVRNASSLAVGLGRLPTLRKCGGLPKKTRKLSSIAAGHEYREDERRVAMMDGAYSVDTACVPLKVVFTRINEALR</sequence>
<dbReference type="PANTHER" id="PTHR33697">
    <property type="entry name" value="T17B22.17 PROTEIN-RELATED"/>
    <property type="match status" value="1"/>
</dbReference>
<feature type="region of interest" description="Disordered" evidence="1">
    <location>
        <begin position="166"/>
        <end position="190"/>
    </location>
</feature>
<dbReference type="Proteomes" id="UP000825729">
    <property type="component" value="Unassembled WGS sequence"/>
</dbReference>
<dbReference type="Gene3D" id="2.30.30.140">
    <property type="match status" value="1"/>
</dbReference>
<gene>
    <name evidence="3" type="ORF">H6P81_000078</name>
</gene>
<dbReference type="EMBL" id="JAINDJ010000002">
    <property type="protein sequence ID" value="KAG9455570.1"/>
    <property type="molecule type" value="Genomic_DNA"/>
</dbReference>
<accession>A0AAV7F338</accession>
<organism evidence="3 4">
    <name type="scientific">Aristolochia fimbriata</name>
    <name type="common">White veined hardy Dutchman's pipe vine</name>
    <dbReference type="NCBI Taxonomy" id="158543"/>
    <lineage>
        <taxon>Eukaryota</taxon>
        <taxon>Viridiplantae</taxon>
        <taxon>Streptophyta</taxon>
        <taxon>Embryophyta</taxon>
        <taxon>Tracheophyta</taxon>
        <taxon>Spermatophyta</taxon>
        <taxon>Magnoliopsida</taxon>
        <taxon>Magnoliidae</taxon>
        <taxon>Piperales</taxon>
        <taxon>Aristolochiaceae</taxon>
        <taxon>Aristolochia</taxon>
    </lineage>
</organism>
<evidence type="ECO:0000256" key="1">
    <source>
        <dbReference type="SAM" id="MobiDB-lite"/>
    </source>
</evidence>
<dbReference type="Pfam" id="PF00855">
    <property type="entry name" value="PWWP"/>
    <property type="match status" value="1"/>
</dbReference>
<dbReference type="CDD" id="cd05162">
    <property type="entry name" value="PWWP"/>
    <property type="match status" value="1"/>
</dbReference>
<reference evidence="3 4" key="1">
    <citation type="submission" date="2021-07" db="EMBL/GenBank/DDBJ databases">
        <title>The Aristolochia fimbriata genome: insights into angiosperm evolution, floral development and chemical biosynthesis.</title>
        <authorList>
            <person name="Jiao Y."/>
        </authorList>
    </citation>
    <scope>NUCLEOTIDE SEQUENCE [LARGE SCALE GENOMIC DNA]</scope>
    <source>
        <strain evidence="3">IBCAS-2021</strain>
        <tissue evidence="3">Leaf</tissue>
    </source>
</reference>
<dbReference type="InterPro" id="IPR044679">
    <property type="entry name" value="PWWP2-like"/>
</dbReference>
<dbReference type="InterPro" id="IPR000313">
    <property type="entry name" value="PWWP_dom"/>
</dbReference>
<dbReference type="SUPFAM" id="SSF63748">
    <property type="entry name" value="Tudor/PWWP/MBT"/>
    <property type="match status" value="1"/>
</dbReference>
<protein>
    <recommendedName>
        <fullName evidence="2">PWWP domain-containing protein</fullName>
    </recommendedName>
</protein>
<dbReference type="PROSITE" id="PS50812">
    <property type="entry name" value="PWWP"/>
    <property type="match status" value="1"/>
</dbReference>